<proteinExistence type="predicted"/>
<protein>
    <recommendedName>
        <fullName evidence="4">Alcohol dehydrogenase-like N-terminal domain-containing protein</fullName>
    </recommendedName>
</protein>
<keyword evidence="1" id="KW-0479">Metal-binding</keyword>
<evidence type="ECO:0000313" key="5">
    <source>
        <dbReference type="EMBL" id="GAJ23385.1"/>
    </source>
</evidence>
<dbReference type="AlphaFoldDB" id="X1W2A9"/>
<organism evidence="5">
    <name type="scientific">marine sediment metagenome</name>
    <dbReference type="NCBI Taxonomy" id="412755"/>
    <lineage>
        <taxon>unclassified sequences</taxon>
        <taxon>metagenomes</taxon>
        <taxon>ecological metagenomes</taxon>
    </lineage>
</organism>
<dbReference type="InterPro" id="IPR013154">
    <property type="entry name" value="ADH-like_N"/>
</dbReference>
<accession>X1W2A9</accession>
<dbReference type="PROSITE" id="PS00059">
    <property type="entry name" value="ADH_ZINC"/>
    <property type="match status" value="1"/>
</dbReference>
<dbReference type="Pfam" id="PF08240">
    <property type="entry name" value="ADH_N"/>
    <property type="match status" value="1"/>
</dbReference>
<evidence type="ECO:0000256" key="2">
    <source>
        <dbReference type="ARBA" id="ARBA00022833"/>
    </source>
</evidence>
<dbReference type="InterPro" id="IPR011032">
    <property type="entry name" value="GroES-like_sf"/>
</dbReference>
<feature type="domain" description="Alcohol dehydrogenase-like N-terminal" evidence="4">
    <location>
        <begin position="26"/>
        <end position="101"/>
    </location>
</feature>
<keyword evidence="2" id="KW-0862">Zinc</keyword>
<evidence type="ECO:0000259" key="4">
    <source>
        <dbReference type="Pfam" id="PF08240"/>
    </source>
</evidence>
<dbReference type="GO" id="GO:0008270">
    <property type="term" value="F:zinc ion binding"/>
    <property type="evidence" value="ECO:0007669"/>
    <property type="project" value="InterPro"/>
</dbReference>
<dbReference type="InterPro" id="IPR050129">
    <property type="entry name" value="Zn_alcohol_dh"/>
</dbReference>
<dbReference type="EMBL" id="BARW01035867">
    <property type="protein sequence ID" value="GAJ23385.1"/>
    <property type="molecule type" value="Genomic_DNA"/>
</dbReference>
<dbReference type="PANTHER" id="PTHR43401:SF2">
    <property type="entry name" value="L-THREONINE 3-DEHYDROGENASE"/>
    <property type="match status" value="1"/>
</dbReference>
<dbReference type="GO" id="GO:0016491">
    <property type="term" value="F:oxidoreductase activity"/>
    <property type="evidence" value="ECO:0007669"/>
    <property type="project" value="UniProtKB-KW"/>
</dbReference>
<evidence type="ECO:0000256" key="1">
    <source>
        <dbReference type="ARBA" id="ARBA00022723"/>
    </source>
</evidence>
<reference evidence="5" key="1">
    <citation type="journal article" date="2014" name="Front. Microbiol.">
        <title>High frequency of phylogenetically diverse reductive dehalogenase-homologous genes in deep subseafloor sedimentary metagenomes.</title>
        <authorList>
            <person name="Kawai M."/>
            <person name="Futagami T."/>
            <person name="Toyoda A."/>
            <person name="Takaki Y."/>
            <person name="Nishi S."/>
            <person name="Hori S."/>
            <person name="Arai W."/>
            <person name="Tsubouchi T."/>
            <person name="Morono Y."/>
            <person name="Uchiyama I."/>
            <person name="Ito T."/>
            <person name="Fujiyama A."/>
            <person name="Inagaki F."/>
            <person name="Takami H."/>
        </authorList>
    </citation>
    <scope>NUCLEOTIDE SEQUENCE</scope>
    <source>
        <strain evidence="5">Expedition CK06-06</strain>
    </source>
</reference>
<evidence type="ECO:0000256" key="3">
    <source>
        <dbReference type="ARBA" id="ARBA00023002"/>
    </source>
</evidence>
<keyword evidence="3" id="KW-0560">Oxidoreductase</keyword>
<dbReference type="Gene3D" id="3.90.180.10">
    <property type="entry name" value="Medium-chain alcohol dehydrogenases, catalytic domain"/>
    <property type="match status" value="1"/>
</dbReference>
<dbReference type="InterPro" id="IPR002328">
    <property type="entry name" value="ADH_Zn_CS"/>
</dbReference>
<name>X1W2A9_9ZZZZ</name>
<dbReference type="SUPFAM" id="SSF50129">
    <property type="entry name" value="GroES-like"/>
    <property type="match status" value="1"/>
</dbReference>
<comment type="caution">
    <text evidence="5">The sequence shown here is derived from an EMBL/GenBank/DDBJ whole genome shotgun (WGS) entry which is preliminary data.</text>
</comment>
<feature type="non-terminal residue" evidence="5">
    <location>
        <position position="102"/>
    </location>
</feature>
<sequence>MMKAVVKYGQLDGMVELRQVPIPEIGPTDVLLEVKAAGICGSDIEMWRHRCTYRVNTPVIQGHEFCGIINKRGKEVTEFKVGDRVVSETSAYVCGKCRFCKA</sequence>
<gene>
    <name evidence="5" type="ORF">S12H4_55842</name>
</gene>
<dbReference type="PANTHER" id="PTHR43401">
    <property type="entry name" value="L-THREONINE 3-DEHYDROGENASE"/>
    <property type="match status" value="1"/>
</dbReference>